<dbReference type="AlphaFoldDB" id="A0A6S6WKC4"/>
<evidence type="ECO:0000313" key="3">
    <source>
        <dbReference type="EMBL" id="CAE7202782.1"/>
    </source>
</evidence>
<proteinExistence type="predicted"/>
<feature type="compositionally biased region" description="Basic and acidic residues" evidence="1">
    <location>
        <begin position="25"/>
        <end position="38"/>
    </location>
</feature>
<organism evidence="3 4">
    <name type="scientific">Pyrenophora teres f. teres</name>
    <dbReference type="NCBI Taxonomy" id="97479"/>
    <lineage>
        <taxon>Eukaryota</taxon>
        <taxon>Fungi</taxon>
        <taxon>Dikarya</taxon>
        <taxon>Ascomycota</taxon>
        <taxon>Pezizomycotina</taxon>
        <taxon>Dothideomycetes</taxon>
        <taxon>Pleosporomycetidae</taxon>
        <taxon>Pleosporales</taxon>
        <taxon>Pleosporineae</taxon>
        <taxon>Pleosporaceae</taxon>
        <taxon>Pyrenophora</taxon>
    </lineage>
</organism>
<feature type="domain" description="DUF7730" evidence="2">
    <location>
        <begin position="81"/>
        <end position="203"/>
    </location>
</feature>
<gene>
    <name evidence="3" type="ORF">PTTW11_09100</name>
</gene>
<feature type="region of interest" description="Disordered" evidence="1">
    <location>
        <begin position="1"/>
        <end position="53"/>
    </location>
</feature>
<evidence type="ECO:0000313" key="4">
    <source>
        <dbReference type="Proteomes" id="UP000472372"/>
    </source>
</evidence>
<dbReference type="InterPro" id="IPR056632">
    <property type="entry name" value="DUF7730"/>
</dbReference>
<accession>A0A6S6WKC4</accession>
<dbReference type="PANTHER" id="PTHR38790">
    <property type="entry name" value="2EXR DOMAIN-CONTAINING PROTEIN-RELATED"/>
    <property type="match status" value="1"/>
</dbReference>
<evidence type="ECO:0000259" key="2">
    <source>
        <dbReference type="Pfam" id="PF24864"/>
    </source>
</evidence>
<evidence type="ECO:0000256" key="1">
    <source>
        <dbReference type="SAM" id="MobiDB-lite"/>
    </source>
</evidence>
<dbReference type="EMBL" id="HG992984">
    <property type="protein sequence ID" value="CAE7202782.1"/>
    <property type="molecule type" value="Genomic_DNA"/>
</dbReference>
<dbReference type="Pfam" id="PF24864">
    <property type="entry name" value="DUF7730"/>
    <property type="match status" value="1"/>
</dbReference>
<sequence length="280" mass="31901">MGSSESNNHSHQSIMGSSESNNHSAVDRGSKIPDERTKVVKKKTGGNPHKNLRQGLLYRNGLMNTAIAARSDMMKIAKRNSNESPLLRLPAEIRSKIWEYAVGYHQIEVYDAYFAGTRLSNVQLSHVSRPLRATTSGFVKPKYALPTVCRQIYVEAAAMVYTLNNFRFDDRNVMDCFIKHRALGQRRLITSVDVSIAYFRLYTTGARKLLRQTFPNIKRIGVPIVVAHNAQRISPNNSQKELLEDAKKRVVNLVKQKEGSDLKVEWYGECSQNFMNLHFW</sequence>
<protein>
    <recommendedName>
        <fullName evidence="2">DUF7730 domain-containing protein</fullName>
    </recommendedName>
</protein>
<feature type="compositionally biased region" description="Polar residues" evidence="1">
    <location>
        <begin position="1"/>
        <end position="24"/>
    </location>
</feature>
<dbReference type="PANTHER" id="PTHR38790:SF4">
    <property type="entry name" value="2EXR DOMAIN-CONTAINING PROTEIN"/>
    <property type="match status" value="1"/>
</dbReference>
<dbReference type="Proteomes" id="UP000472372">
    <property type="component" value="Chromosome 8"/>
</dbReference>
<name>A0A6S6WKC4_9PLEO</name>
<reference evidence="3" key="1">
    <citation type="submission" date="2021-02" db="EMBL/GenBank/DDBJ databases">
        <authorList>
            <person name="Syme A R."/>
            <person name="Syme A R."/>
            <person name="Moolhuijzen P."/>
        </authorList>
    </citation>
    <scope>NUCLEOTIDE SEQUENCE</scope>
    <source>
        <strain evidence="3">W1-1</strain>
    </source>
</reference>